<evidence type="ECO:0000256" key="12">
    <source>
        <dbReference type="ARBA" id="ARBA00058806"/>
    </source>
</evidence>
<evidence type="ECO:0000256" key="2">
    <source>
        <dbReference type="ARBA" id="ARBA00005796"/>
    </source>
</evidence>
<evidence type="ECO:0000256" key="1">
    <source>
        <dbReference type="ARBA" id="ARBA00001936"/>
    </source>
</evidence>
<comment type="function">
    <text evidence="12">Catalyzes the conversion of oxaloacetate (OAA) to phosphoenolpyruvate (PEP), the rate-limiting step in the metabolic pathway that produces glucose from lactate and other precursors derived from the citric acid cycle.</text>
</comment>
<evidence type="ECO:0000256" key="8">
    <source>
        <dbReference type="ARBA" id="ARBA00023134"/>
    </source>
</evidence>
<dbReference type="GO" id="GO:0006094">
    <property type="term" value="P:gluconeogenesis"/>
    <property type="evidence" value="ECO:0007669"/>
    <property type="project" value="InterPro"/>
</dbReference>
<reference evidence="16" key="1">
    <citation type="submission" date="2020-11" db="EMBL/GenBank/DDBJ databases">
        <authorList>
            <person name="Tran Van P."/>
        </authorList>
    </citation>
    <scope>NUCLEOTIDE SEQUENCE</scope>
</reference>
<name>A0A7R9A515_9CRUS</name>
<dbReference type="EC" id="4.1.1.32" evidence="4"/>
<dbReference type="SUPFAM" id="SSF53795">
    <property type="entry name" value="PEP carboxykinase-like"/>
    <property type="match status" value="1"/>
</dbReference>
<evidence type="ECO:0000256" key="4">
    <source>
        <dbReference type="ARBA" id="ARBA00012306"/>
    </source>
</evidence>
<dbReference type="Gene3D" id="3.90.228.20">
    <property type="match status" value="2"/>
</dbReference>
<sequence length="549" mass="60641">MLIKSFVEKYATMCDPESIHVCDGSDEEYDSLIRLMHEAGTLEPLWKYENCWLARTDPADVARVESKTFISTPLRRDAAPCTKKGHQMMLGKWMALPQLEDEVLSRFPGCMQGKTMFVIPFSMGPIGSPLAKYGVELTDSPYVVASMRVMTRMGQAVIDAIEDDDFVRCLHSVGVPEGKPCRVSAWPCDPERTMIAHVPHRNEIISFGSGYGGNSLLGKKCFALRIGSVIAQREGWLAEHMLILGITNPAGQKRYIAAAFPSACGKTNLAMLEPAVPGYKIECVGDDIAWMKFDAQGVLRAINPENGFFGVAPGTSMSTNPNAMKTIMTNTIYTNVAKTSDGGVYWEGLEDETPPDVEITSWLGEKWTKDSGKPAAHPNSRFCTPAAQCPIIDPCWESPEGVPIDAILFGGRRPEPGGLPLVVEAFNWSHGGKFIWPGYGENIRVLDWVMKRIEREDCAVATPIGNIPKPGTINLDGLKDKPDMGSLFDISKEFWLKEASLKLPYHVDMIFSSQCDSIETYFNDQVGEDLPAGIAEELKQLRERVQKMS</sequence>
<evidence type="ECO:0000313" key="17">
    <source>
        <dbReference type="Proteomes" id="UP000677054"/>
    </source>
</evidence>
<dbReference type="Proteomes" id="UP000677054">
    <property type="component" value="Unassembled WGS sequence"/>
</dbReference>
<evidence type="ECO:0000256" key="9">
    <source>
        <dbReference type="ARBA" id="ARBA00023211"/>
    </source>
</evidence>
<dbReference type="InterPro" id="IPR008209">
    <property type="entry name" value="PEP_carboxykinase_GTP"/>
</dbReference>
<evidence type="ECO:0000259" key="14">
    <source>
        <dbReference type="Pfam" id="PF00821"/>
    </source>
</evidence>
<dbReference type="GO" id="GO:0005829">
    <property type="term" value="C:cytosol"/>
    <property type="evidence" value="ECO:0007669"/>
    <property type="project" value="TreeGrafter"/>
</dbReference>
<dbReference type="SUPFAM" id="SSF68923">
    <property type="entry name" value="PEP carboxykinase N-terminal domain"/>
    <property type="match status" value="1"/>
</dbReference>
<dbReference type="Gene3D" id="3.40.449.10">
    <property type="entry name" value="Phosphoenolpyruvate Carboxykinase, domain 1"/>
    <property type="match status" value="1"/>
</dbReference>
<dbReference type="InterPro" id="IPR035077">
    <property type="entry name" value="PEP_carboxykinase_GTP_C"/>
</dbReference>
<dbReference type="CDD" id="cd00819">
    <property type="entry name" value="PEPCK_GTP"/>
    <property type="match status" value="1"/>
</dbReference>
<organism evidence="16">
    <name type="scientific">Darwinula stevensoni</name>
    <dbReference type="NCBI Taxonomy" id="69355"/>
    <lineage>
        <taxon>Eukaryota</taxon>
        <taxon>Metazoa</taxon>
        <taxon>Ecdysozoa</taxon>
        <taxon>Arthropoda</taxon>
        <taxon>Crustacea</taxon>
        <taxon>Oligostraca</taxon>
        <taxon>Ostracoda</taxon>
        <taxon>Podocopa</taxon>
        <taxon>Podocopida</taxon>
        <taxon>Darwinulocopina</taxon>
        <taxon>Darwinuloidea</taxon>
        <taxon>Darwinulidae</taxon>
        <taxon>Darwinula</taxon>
    </lineage>
</organism>
<dbReference type="EMBL" id="CAJPEV010000370">
    <property type="protein sequence ID" value="CAG0884572.1"/>
    <property type="molecule type" value="Genomic_DNA"/>
</dbReference>
<dbReference type="InterPro" id="IPR035078">
    <property type="entry name" value="PEP_carboxykinase_GTP_N"/>
</dbReference>
<evidence type="ECO:0000256" key="7">
    <source>
        <dbReference type="ARBA" id="ARBA00022793"/>
    </source>
</evidence>
<feature type="domain" description="Phosphoenolpyruvate carboxykinase C-terminal P-loop" evidence="14">
    <location>
        <begin position="432"/>
        <end position="502"/>
    </location>
</feature>
<dbReference type="GO" id="GO:0004613">
    <property type="term" value="F:phosphoenolpyruvate carboxykinase (GTP) activity"/>
    <property type="evidence" value="ECO:0007669"/>
    <property type="project" value="UniProtKB-EC"/>
</dbReference>
<dbReference type="GO" id="GO:0005525">
    <property type="term" value="F:GTP binding"/>
    <property type="evidence" value="ECO:0007669"/>
    <property type="project" value="UniProtKB-KW"/>
</dbReference>
<dbReference type="GO" id="GO:0046327">
    <property type="term" value="P:glycerol biosynthetic process from pyruvate"/>
    <property type="evidence" value="ECO:0007669"/>
    <property type="project" value="TreeGrafter"/>
</dbReference>
<evidence type="ECO:0000256" key="6">
    <source>
        <dbReference type="ARBA" id="ARBA00022741"/>
    </source>
</evidence>
<dbReference type="GO" id="GO:0033993">
    <property type="term" value="P:response to lipid"/>
    <property type="evidence" value="ECO:0007669"/>
    <property type="project" value="TreeGrafter"/>
</dbReference>
<dbReference type="GO" id="GO:0006107">
    <property type="term" value="P:oxaloacetate metabolic process"/>
    <property type="evidence" value="ECO:0007669"/>
    <property type="project" value="TreeGrafter"/>
</dbReference>
<dbReference type="InterPro" id="IPR013035">
    <property type="entry name" value="PEP_carboxykinase_C"/>
</dbReference>
<dbReference type="GO" id="GO:0071333">
    <property type="term" value="P:cellular response to glucose stimulus"/>
    <property type="evidence" value="ECO:0007669"/>
    <property type="project" value="TreeGrafter"/>
</dbReference>
<comment type="similarity">
    <text evidence="2">Belongs to the phosphoenolpyruvate carboxykinase [GTP] family.</text>
</comment>
<keyword evidence="7" id="KW-0210">Decarboxylase</keyword>
<keyword evidence="5" id="KW-0479">Metal-binding</keyword>
<dbReference type="Gene3D" id="2.170.8.10">
    <property type="entry name" value="Phosphoenolpyruvate Carboxykinase, domain 2"/>
    <property type="match status" value="1"/>
</dbReference>
<evidence type="ECO:0000259" key="15">
    <source>
        <dbReference type="Pfam" id="PF17297"/>
    </source>
</evidence>
<proteinExistence type="inferred from homology"/>
<dbReference type="GO" id="GO:0019543">
    <property type="term" value="P:propionate catabolic process"/>
    <property type="evidence" value="ECO:0007669"/>
    <property type="project" value="TreeGrafter"/>
</dbReference>
<dbReference type="OrthoDB" id="5841594at2759"/>
<dbReference type="AlphaFoldDB" id="A0A7R9A515"/>
<dbReference type="PANTHER" id="PTHR11561:SF0">
    <property type="entry name" value="PHOSPHOENOLPYRUVATE CARBOXYKINASE [GTP]-RELATED"/>
    <property type="match status" value="1"/>
</dbReference>
<evidence type="ECO:0000256" key="13">
    <source>
        <dbReference type="ARBA" id="ARBA00072283"/>
    </source>
</evidence>
<evidence type="ECO:0000256" key="10">
    <source>
        <dbReference type="ARBA" id="ARBA00023239"/>
    </source>
</evidence>
<accession>A0A7R9A515</accession>
<evidence type="ECO:0000256" key="5">
    <source>
        <dbReference type="ARBA" id="ARBA00022723"/>
    </source>
</evidence>
<feature type="domain" description="Phosphoenolpyruvate carboxykinase C-terminal P-loop" evidence="14">
    <location>
        <begin position="236"/>
        <end position="431"/>
    </location>
</feature>
<evidence type="ECO:0000256" key="11">
    <source>
        <dbReference type="ARBA" id="ARBA00051400"/>
    </source>
</evidence>
<dbReference type="Pfam" id="PF00821">
    <property type="entry name" value="PEPCK_GTP"/>
    <property type="match status" value="2"/>
</dbReference>
<evidence type="ECO:0000256" key="3">
    <source>
        <dbReference type="ARBA" id="ARBA00011245"/>
    </source>
</evidence>
<dbReference type="EMBL" id="LR899887">
    <property type="protein sequence ID" value="CAD7243125.1"/>
    <property type="molecule type" value="Genomic_DNA"/>
</dbReference>
<protein>
    <recommendedName>
        <fullName evidence="13">Phosphoenolpyruvate carboxykinase [GTP]</fullName>
        <ecNumber evidence="4">4.1.1.32</ecNumber>
    </recommendedName>
</protein>
<dbReference type="HAMAP" id="MF_00452">
    <property type="entry name" value="PEPCK_GTP"/>
    <property type="match status" value="1"/>
</dbReference>
<dbReference type="InterPro" id="IPR008210">
    <property type="entry name" value="PEP_carboxykinase_N"/>
</dbReference>
<keyword evidence="8" id="KW-0342">GTP-binding</keyword>
<dbReference type="Pfam" id="PF17297">
    <property type="entry name" value="PEPCK_N"/>
    <property type="match status" value="1"/>
</dbReference>
<keyword evidence="10" id="KW-0456">Lyase</keyword>
<comment type="cofactor">
    <cofactor evidence="1">
        <name>Mn(2+)</name>
        <dbReference type="ChEBI" id="CHEBI:29035"/>
    </cofactor>
</comment>
<keyword evidence="9" id="KW-0464">Manganese</keyword>
<feature type="non-terminal residue" evidence="16">
    <location>
        <position position="1"/>
    </location>
</feature>
<dbReference type="NCBIfam" id="NF003253">
    <property type="entry name" value="PRK04210.1"/>
    <property type="match status" value="1"/>
</dbReference>
<dbReference type="PROSITE" id="PS00505">
    <property type="entry name" value="PEPCK_GTP"/>
    <property type="match status" value="1"/>
</dbReference>
<evidence type="ECO:0000313" key="16">
    <source>
        <dbReference type="EMBL" id="CAD7243125.1"/>
    </source>
</evidence>
<comment type="catalytic activity">
    <reaction evidence="11">
        <text>oxaloacetate + GTP = phosphoenolpyruvate + GDP + CO2</text>
        <dbReference type="Rhea" id="RHEA:10388"/>
        <dbReference type="ChEBI" id="CHEBI:16452"/>
        <dbReference type="ChEBI" id="CHEBI:16526"/>
        <dbReference type="ChEBI" id="CHEBI:37565"/>
        <dbReference type="ChEBI" id="CHEBI:58189"/>
        <dbReference type="ChEBI" id="CHEBI:58702"/>
        <dbReference type="EC" id="4.1.1.32"/>
    </reaction>
</comment>
<dbReference type="GO" id="GO:0030145">
    <property type="term" value="F:manganese ion binding"/>
    <property type="evidence" value="ECO:0007669"/>
    <property type="project" value="TreeGrafter"/>
</dbReference>
<dbReference type="InterPro" id="IPR018091">
    <property type="entry name" value="PEP_carboxykin_GTP_CS"/>
</dbReference>
<dbReference type="GO" id="GO:0042594">
    <property type="term" value="P:response to starvation"/>
    <property type="evidence" value="ECO:0007669"/>
    <property type="project" value="TreeGrafter"/>
</dbReference>
<comment type="subunit">
    <text evidence="3">Monomer.</text>
</comment>
<keyword evidence="17" id="KW-1185">Reference proteome</keyword>
<dbReference type="PANTHER" id="PTHR11561">
    <property type="entry name" value="PHOSPHOENOLPYRUVATE CARBOXYKINASE"/>
    <property type="match status" value="1"/>
</dbReference>
<keyword evidence="6" id="KW-0547">Nucleotide-binding</keyword>
<gene>
    <name evidence="16" type="ORF">DSTB1V02_LOCUS3059</name>
</gene>
<dbReference type="FunFam" id="3.40.449.10:FF:000003">
    <property type="entry name" value="Phosphoenolpyruvate carboxykinase, cytosolic [GTP]"/>
    <property type="match status" value="1"/>
</dbReference>
<feature type="domain" description="Phosphoenolpyruvate carboxykinase GTP-utilising N-terminal" evidence="15">
    <location>
        <begin position="6"/>
        <end position="232"/>
    </location>
</feature>